<keyword evidence="1" id="KW-0812">Transmembrane</keyword>
<proteinExistence type="predicted"/>
<reference evidence="2" key="1">
    <citation type="journal article" date="2020" name="Stud. Mycol.">
        <title>101 Dothideomycetes genomes: a test case for predicting lifestyles and emergence of pathogens.</title>
        <authorList>
            <person name="Haridas S."/>
            <person name="Albert R."/>
            <person name="Binder M."/>
            <person name="Bloem J."/>
            <person name="Labutti K."/>
            <person name="Salamov A."/>
            <person name="Andreopoulos B."/>
            <person name="Baker S."/>
            <person name="Barry K."/>
            <person name="Bills G."/>
            <person name="Bluhm B."/>
            <person name="Cannon C."/>
            <person name="Castanera R."/>
            <person name="Culley D."/>
            <person name="Daum C."/>
            <person name="Ezra D."/>
            <person name="Gonzalez J."/>
            <person name="Henrissat B."/>
            <person name="Kuo A."/>
            <person name="Liang C."/>
            <person name="Lipzen A."/>
            <person name="Lutzoni F."/>
            <person name="Magnuson J."/>
            <person name="Mondo S."/>
            <person name="Nolan M."/>
            <person name="Ohm R."/>
            <person name="Pangilinan J."/>
            <person name="Park H.-J."/>
            <person name="Ramirez L."/>
            <person name="Alfaro M."/>
            <person name="Sun H."/>
            <person name="Tritt A."/>
            <person name="Yoshinaga Y."/>
            <person name="Zwiers L.-H."/>
            <person name="Turgeon B."/>
            <person name="Goodwin S."/>
            <person name="Spatafora J."/>
            <person name="Crous P."/>
            <person name="Grigoriev I."/>
        </authorList>
    </citation>
    <scope>NUCLEOTIDE SEQUENCE</scope>
    <source>
        <strain evidence="2">CBS 473.64</strain>
    </source>
</reference>
<feature type="transmembrane region" description="Helical" evidence="1">
    <location>
        <begin position="32"/>
        <end position="50"/>
    </location>
</feature>
<dbReference type="Proteomes" id="UP000799753">
    <property type="component" value="Unassembled WGS sequence"/>
</dbReference>
<keyword evidence="1" id="KW-0472">Membrane</keyword>
<keyword evidence="1" id="KW-1133">Transmembrane helix</keyword>
<name>A0A6A6SBP4_9PLEO</name>
<evidence type="ECO:0000256" key="1">
    <source>
        <dbReference type="SAM" id="Phobius"/>
    </source>
</evidence>
<dbReference type="EMBL" id="MU006777">
    <property type="protein sequence ID" value="KAF2645225.1"/>
    <property type="molecule type" value="Genomic_DNA"/>
</dbReference>
<evidence type="ECO:0000313" key="3">
    <source>
        <dbReference type="Proteomes" id="UP000799753"/>
    </source>
</evidence>
<organism evidence="2 3">
    <name type="scientific">Massarina eburnea CBS 473.64</name>
    <dbReference type="NCBI Taxonomy" id="1395130"/>
    <lineage>
        <taxon>Eukaryota</taxon>
        <taxon>Fungi</taxon>
        <taxon>Dikarya</taxon>
        <taxon>Ascomycota</taxon>
        <taxon>Pezizomycotina</taxon>
        <taxon>Dothideomycetes</taxon>
        <taxon>Pleosporomycetidae</taxon>
        <taxon>Pleosporales</taxon>
        <taxon>Massarineae</taxon>
        <taxon>Massarinaceae</taxon>
        <taxon>Massarina</taxon>
    </lineage>
</organism>
<protein>
    <submittedName>
        <fullName evidence="2">Uncharacterized protein</fullName>
    </submittedName>
</protein>
<gene>
    <name evidence="2" type="ORF">P280DRAFT_115151</name>
</gene>
<sequence>MGPHPDRPISMSVCRSADWFHYLRYSLSTLDFMVGSRSFTYMMGFLYFPFHRFLIYQRSGNCLVYLLLSMPTSPRTLLSFFPS</sequence>
<accession>A0A6A6SBP4</accession>
<dbReference type="AlphaFoldDB" id="A0A6A6SBP4"/>
<evidence type="ECO:0000313" key="2">
    <source>
        <dbReference type="EMBL" id="KAF2645225.1"/>
    </source>
</evidence>
<keyword evidence="3" id="KW-1185">Reference proteome</keyword>